<proteinExistence type="predicted"/>
<accession>A0A327ZDC5</accession>
<organism evidence="2 3">
    <name type="scientific">Actinoplanes lutulentus</name>
    <dbReference type="NCBI Taxonomy" id="1287878"/>
    <lineage>
        <taxon>Bacteria</taxon>
        <taxon>Bacillati</taxon>
        <taxon>Actinomycetota</taxon>
        <taxon>Actinomycetes</taxon>
        <taxon>Micromonosporales</taxon>
        <taxon>Micromonosporaceae</taxon>
        <taxon>Actinoplanes</taxon>
    </lineage>
</organism>
<keyword evidence="3" id="KW-1185">Reference proteome</keyword>
<comment type="caution">
    <text evidence="2">The sequence shown here is derived from an EMBL/GenBank/DDBJ whole genome shotgun (WGS) entry which is preliminary data.</text>
</comment>
<keyword evidence="1" id="KW-0812">Transmembrane</keyword>
<dbReference type="EMBL" id="QLMJ01000008">
    <property type="protein sequence ID" value="RAK36736.1"/>
    <property type="molecule type" value="Genomic_DNA"/>
</dbReference>
<feature type="transmembrane region" description="Helical" evidence="1">
    <location>
        <begin position="78"/>
        <end position="97"/>
    </location>
</feature>
<feature type="transmembrane region" description="Helical" evidence="1">
    <location>
        <begin position="45"/>
        <end position="66"/>
    </location>
</feature>
<keyword evidence="1" id="KW-0472">Membrane</keyword>
<protein>
    <recommendedName>
        <fullName evidence="4">SdpI/YhfL family protein</fullName>
    </recommendedName>
</protein>
<keyword evidence="1" id="KW-1133">Transmembrane helix</keyword>
<evidence type="ECO:0008006" key="4">
    <source>
        <dbReference type="Google" id="ProtNLM"/>
    </source>
</evidence>
<name>A0A327ZDC5_9ACTN</name>
<dbReference type="AlphaFoldDB" id="A0A327ZDC5"/>
<gene>
    <name evidence="2" type="ORF">B0I29_108326</name>
</gene>
<reference evidence="2 3" key="1">
    <citation type="submission" date="2018-06" db="EMBL/GenBank/DDBJ databases">
        <title>Genomic Encyclopedia of Type Strains, Phase III (KMG-III): the genomes of soil and plant-associated and newly described type strains.</title>
        <authorList>
            <person name="Whitman W."/>
        </authorList>
    </citation>
    <scope>NUCLEOTIDE SEQUENCE [LARGE SCALE GENOMIC DNA]</scope>
    <source>
        <strain evidence="2 3">CGMCC 4.7090</strain>
    </source>
</reference>
<dbReference type="RefSeq" id="WP_111650525.1">
    <property type="nucleotide sequence ID" value="NZ_JACHWI010000011.1"/>
</dbReference>
<dbReference type="Proteomes" id="UP000249341">
    <property type="component" value="Unassembled WGS sequence"/>
</dbReference>
<evidence type="ECO:0000313" key="3">
    <source>
        <dbReference type="Proteomes" id="UP000249341"/>
    </source>
</evidence>
<evidence type="ECO:0000256" key="1">
    <source>
        <dbReference type="SAM" id="Phobius"/>
    </source>
</evidence>
<feature type="transmembrane region" description="Helical" evidence="1">
    <location>
        <begin position="6"/>
        <end position="24"/>
    </location>
</feature>
<evidence type="ECO:0000313" key="2">
    <source>
        <dbReference type="EMBL" id="RAK36736.1"/>
    </source>
</evidence>
<sequence>MEIAIAGLGGLALLSRGILVLLRGENPIVKATGRTWRNAGEAGMFWLLLGSAMLLVAFMWISAATGFAGPDGLVGPEFGFSISFAPALLCVIAVTRYRPRKVTDLRSNS</sequence>